<dbReference type="AlphaFoldDB" id="A0A6M3KUQ3"/>
<sequence>MGAIDRIRARTTSSRKWIESNLFIKDKRASIVPFRYKPIQIKLDAAVAEQRRQGRPVRIICLKARQQGVSTWTEGRLYEIGRRHPHYSITVIGNELENSNHLYGMYRLFSEREPHPLPFARSNTKGLTWAEPHGSQVVVTTAEKRYPGSGHTNQAVHISELAKWPRPRDTMLSLMQSVPDTPESFAVIETTANGVGNHFHGLWLDARAGRTEWAPVFLAWHEDPEYRRPVDSYPMDGLGEHERYNAYPGQETDLQAKGVDIEQLTWRRWCIDTNCSGELEQFAQEYPSNDTEAFLHSGRPRFSVRILQRWLGQAVEPISKGSLDDAGKLRRGEGDYLHIWDEPAVGRDYVIGADTAEGLKDGDYSAAAVLDSDTKRLVATWHGHVEPDEYAVHLDRVGRYYNSALLAVEANNHGWAVLSELRKLYPRHRLMRRLSTGSDVVESGEKLGWYTNSTNKPEIIGKLAAAIRDEEMPIQDRATIEELMGYLILGGGETGCASGAYDDRVMALAIALMAATHSSAREAGYNAQRNSTAGVHLPVPKVDF</sequence>
<dbReference type="Gene3D" id="3.40.50.300">
    <property type="entry name" value="P-loop containing nucleotide triphosphate hydrolases"/>
    <property type="match status" value="1"/>
</dbReference>
<accession>A0A6M3KUQ3</accession>
<organism evidence="2">
    <name type="scientific">viral metagenome</name>
    <dbReference type="NCBI Taxonomy" id="1070528"/>
    <lineage>
        <taxon>unclassified sequences</taxon>
        <taxon>metagenomes</taxon>
        <taxon>organismal metagenomes</taxon>
    </lineage>
</organism>
<dbReference type="EMBL" id="MT142598">
    <property type="protein sequence ID" value="QJA85837.1"/>
    <property type="molecule type" value="Genomic_DNA"/>
</dbReference>
<dbReference type="InterPro" id="IPR027417">
    <property type="entry name" value="P-loop_NTPase"/>
</dbReference>
<name>A0A6M3KUQ3_9ZZZZ</name>
<reference evidence="2" key="1">
    <citation type="submission" date="2020-03" db="EMBL/GenBank/DDBJ databases">
        <title>The deep terrestrial virosphere.</title>
        <authorList>
            <person name="Holmfeldt K."/>
            <person name="Nilsson E."/>
            <person name="Simone D."/>
            <person name="Lopez-Fernandez M."/>
            <person name="Wu X."/>
            <person name="de Brujin I."/>
            <person name="Lundin D."/>
            <person name="Andersson A."/>
            <person name="Bertilsson S."/>
            <person name="Dopson M."/>
        </authorList>
    </citation>
    <scope>NUCLEOTIDE SEQUENCE</scope>
    <source>
        <strain evidence="1">MM415A00504</strain>
        <strain evidence="2">MM415B02169</strain>
    </source>
</reference>
<evidence type="ECO:0000313" key="2">
    <source>
        <dbReference type="EMBL" id="QJA85837.1"/>
    </source>
</evidence>
<dbReference type="Gene3D" id="3.30.420.240">
    <property type="match status" value="1"/>
</dbReference>
<evidence type="ECO:0000313" key="1">
    <source>
        <dbReference type="EMBL" id="QJA81619.1"/>
    </source>
</evidence>
<gene>
    <name evidence="1" type="ORF">MM415A00504_0019</name>
    <name evidence="2" type="ORF">MM415B02169_0009</name>
</gene>
<protein>
    <submittedName>
        <fullName evidence="2">Putative terminase</fullName>
    </submittedName>
</protein>
<proteinExistence type="predicted"/>
<dbReference type="EMBL" id="MT142465">
    <property type="protein sequence ID" value="QJA81619.1"/>
    <property type="molecule type" value="Genomic_DNA"/>
</dbReference>